<evidence type="ECO:0000313" key="2">
    <source>
        <dbReference type="EMBL" id="SCZ90064.1"/>
    </source>
</evidence>
<feature type="region of interest" description="Disordered" evidence="1">
    <location>
        <begin position="1"/>
        <end position="21"/>
    </location>
</feature>
<evidence type="ECO:0000313" key="3">
    <source>
        <dbReference type="Proteomes" id="UP000249723"/>
    </source>
</evidence>
<sequence>MGAYRPRSSQNASLSQSAKETQMQRTTLRIVVALPLDFLHTTSLSLSHARPDLIQVSPIEALFNHTHYYHPSI</sequence>
<dbReference type="AlphaFoldDB" id="A0A2X0MDX9"/>
<keyword evidence="3" id="KW-1185">Reference proteome</keyword>
<protein>
    <submittedName>
        <fullName evidence="2">BZ3500_MvSof-1268-A1-R1_Chr1-3g01754 protein</fullName>
    </submittedName>
</protein>
<feature type="compositionally biased region" description="Polar residues" evidence="1">
    <location>
        <begin position="7"/>
        <end position="21"/>
    </location>
</feature>
<evidence type="ECO:0000256" key="1">
    <source>
        <dbReference type="SAM" id="MobiDB-lite"/>
    </source>
</evidence>
<accession>A0A2X0MDX9</accession>
<proteinExistence type="predicted"/>
<dbReference type="EMBL" id="FMWP01000014">
    <property type="protein sequence ID" value="SCZ90064.1"/>
    <property type="molecule type" value="Genomic_DNA"/>
</dbReference>
<organism evidence="2 3">
    <name type="scientific">Microbotryum saponariae</name>
    <dbReference type="NCBI Taxonomy" id="289078"/>
    <lineage>
        <taxon>Eukaryota</taxon>
        <taxon>Fungi</taxon>
        <taxon>Dikarya</taxon>
        <taxon>Basidiomycota</taxon>
        <taxon>Pucciniomycotina</taxon>
        <taxon>Microbotryomycetes</taxon>
        <taxon>Microbotryales</taxon>
        <taxon>Microbotryaceae</taxon>
        <taxon>Microbotryum</taxon>
    </lineage>
</organism>
<gene>
    <name evidence="2" type="ORF">BZ3500_MVSOF-1268-A1-R1_CHR1-3G01754</name>
</gene>
<name>A0A2X0MDX9_9BASI</name>
<reference evidence="3" key="1">
    <citation type="submission" date="2016-10" db="EMBL/GenBank/DDBJ databases">
        <authorList>
            <person name="Jeantristanb JTB J.-T."/>
            <person name="Ricardo R."/>
        </authorList>
    </citation>
    <scope>NUCLEOTIDE SEQUENCE [LARGE SCALE GENOMIC DNA]</scope>
</reference>
<dbReference type="Proteomes" id="UP000249723">
    <property type="component" value="Unassembled WGS sequence"/>
</dbReference>